<evidence type="ECO:0000256" key="2">
    <source>
        <dbReference type="ARBA" id="ARBA00022448"/>
    </source>
</evidence>
<keyword evidence="4" id="KW-0653">Protein transport</keyword>
<evidence type="ECO:0000256" key="4">
    <source>
        <dbReference type="ARBA" id="ARBA00022927"/>
    </source>
</evidence>
<evidence type="ECO:0000256" key="1">
    <source>
        <dbReference type="ARBA" id="ARBA00004294"/>
    </source>
</evidence>
<keyword evidence="5" id="KW-0496">Mitochondrion</keyword>
<organism evidence="9 10">
    <name type="scientific">Talaromyces proteolyticus</name>
    <dbReference type="NCBI Taxonomy" id="1131652"/>
    <lineage>
        <taxon>Eukaryota</taxon>
        <taxon>Fungi</taxon>
        <taxon>Dikarya</taxon>
        <taxon>Ascomycota</taxon>
        <taxon>Pezizomycotina</taxon>
        <taxon>Eurotiomycetes</taxon>
        <taxon>Eurotiomycetidae</taxon>
        <taxon>Eurotiales</taxon>
        <taxon>Trichocomaceae</taxon>
        <taxon>Talaromyces</taxon>
        <taxon>Talaromyces sect. Bacilispori</taxon>
    </lineage>
</organism>
<reference evidence="9" key="1">
    <citation type="submission" date="2021-12" db="EMBL/GenBank/DDBJ databases">
        <title>Convergent genome expansion in fungi linked to evolution of root-endophyte symbiosis.</title>
        <authorList>
            <consortium name="DOE Joint Genome Institute"/>
            <person name="Ke Y.-H."/>
            <person name="Bonito G."/>
            <person name="Liao H.-L."/>
            <person name="Looney B."/>
            <person name="Rojas-Flechas A."/>
            <person name="Nash J."/>
            <person name="Hameed K."/>
            <person name="Schadt C."/>
            <person name="Martin F."/>
            <person name="Crous P.W."/>
            <person name="Miettinen O."/>
            <person name="Magnuson J.K."/>
            <person name="Labbe J."/>
            <person name="Jacobson D."/>
            <person name="Doktycz M.J."/>
            <person name="Veneault-Fourrey C."/>
            <person name="Kuo A."/>
            <person name="Mondo S."/>
            <person name="Calhoun S."/>
            <person name="Riley R."/>
            <person name="Ohm R."/>
            <person name="LaButti K."/>
            <person name="Andreopoulos B."/>
            <person name="Pangilinan J."/>
            <person name="Nolan M."/>
            <person name="Tritt A."/>
            <person name="Clum A."/>
            <person name="Lipzen A."/>
            <person name="Daum C."/>
            <person name="Barry K."/>
            <person name="Grigoriev I.V."/>
            <person name="Vilgalys R."/>
        </authorList>
    </citation>
    <scope>NUCLEOTIDE SEQUENCE</scope>
    <source>
        <strain evidence="9">PMI_201</strain>
    </source>
</reference>
<dbReference type="EMBL" id="JAJTJA010000009">
    <property type="protein sequence ID" value="KAH8693763.1"/>
    <property type="molecule type" value="Genomic_DNA"/>
</dbReference>
<feature type="domain" description="Metaxin glutathione S-transferase" evidence="8">
    <location>
        <begin position="216"/>
        <end position="278"/>
    </location>
</feature>
<dbReference type="PANTHER" id="PTHR12289:SF41">
    <property type="entry name" value="FAILED AXON CONNECTIONS-RELATED"/>
    <property type="match status" value="1"/>
</dbReference>
<gene>
    <name evidence="9" type="ORF">BGW36DRAFT_210217</name>
</gene>
<dbReference type="PANTHER" id="PTHR12289">
    <property type="entry name" value="METAXIN RELATED"/>
    <property type="match status" value="1"/>
</dbReference>
<dbReference type="CDD" id="cd03078">
    <property type="entry name" value="GST_N_Metaxin1_like"/>
    <property type="match status" value="1"/>
</dbReference>
<keyword evidence="3" id="KW-1000">Mitochondrion outer membrane</keyword>
<evidence type="ECO:0000259" key="8">
    <source>
        <dbReference type="Pfam" id="PF17171"/>
    </source>
</evidence>
<dbReference type="GO" id="GO:0015031">
    <property type="term" value="P:protein transport"/>
    <property type="evidence" value="ECO:0007669"/>
    <property type="project" value="UniProtKB-KW"/>
</dbReference>
<dbReference type="Pfam" id="PF10568">
    <property type="entry name" value="Tom37"/>
    <property type="match status" value="1"/>
</dbReference>
<evidence type="ECO:0000256" key="5">
    <source>
        <dbReference type="ARBA" id="ARBA00023128"/>
    </source>
</evidence>
<keyword evidence="10" id="KW-1185">Reference proteome</keyword>
<dbReference type="InterPro" id="IPR033468">
    <property type="entry name" value="Metaxin_GST"/>
</dbReference>
<sequence length="429" mass="47195">MLELHVWGPAFSLPSIDAQCLATIAYLVKTVPKTEWVLVATSDPSVSPNNELPALKDGATWVSKFRNIVDYLRKISDGAWALNSQWTALQEADNIAFSALTESNGQLLIDLSLFVSSQNYYACTSPAYGAILTWPNQWILPPKLRTAAKHRTAHLGLSSLDLEATEETQARARSAAVAAGQIPKNLISRPRETVSTLLGKTAQSSRFRLDALTAELFEPLEQLLGKKQFLLSDDYPSTLDVLVTGYLSLSLVPKVPSAWLSDSLRAKAPRLATYVQRMRDECFGVVNPVDAFSDASNTSGILPWRQPERVNVAKIGSTLLNTLADATPVVRDFRSNDRLRQDIKSNDDENTTEYEKELASNYAVAQRREIYITVASVTAGLTAMIGYLIYHGLIAIPKHTEGEDHENGDGEFHSLQPTTAQDILSHLAL</sequence>
<dbReference type="GO" id="GO:0007005">
    <property type="term" value="P:mitochondrion organization"/>
    <property type="evidence" value="ECO:0007669"/>
    <property type="project" value="TreeGrafter"/>
</dbReference>
<dbReference type="GeneID" id="70240211"/>
<accession>A0AAD4KKT7</accession>
<dbReference type="GO" id="GO:0001401">
    <property type="term" value="C:SAM complex"/>
    <property type="evidence" value="ECO:0007669"/>
    <property type="project" value="InterPro"/>
</dbReference>
<feature type="domain" description="Mitochondrial outer membrane transport complex Sam37/metaxin N-terminal" evidence="7">
    <location>
        <begin position="20"/>
        <end position="145"/>
    </location>
</feature>
<dbReference type="InterPro" id="IPR050931">
    <property type="entry name" value="Mito_Protein_Transport_Metaxin"/>
</dbReference>
<keyword evidence="6" id="KW-0472">Membrane</keyword>
<evidence type="ECO:0000259" key="7">
    <source>
        <dbReference type="Pfam" id="PF10568"/>
    </source>
</evidence>
<evidence type="ECO:0000313" key="9">
    <source>
        <dbReference type="EMBL" id="KAH8693763.1"/>
    </source>
</evidence>
<dbReference type="RefSeq" id="XP_046069433.1">
    <property type="nucleotide sequence ID" value="XM_046209924.1"/>
</dbReference>
<evidence type="ECO:0000313" key="10">
    <source>
        <dbReference type="Proteomes" id="UP001201262"/>
    </source>
</evidence>
<comment type="caution">
    <text evidence="9">The sequence shown here is derived from an EMBL/GenBank/DDBJ whole genome shotgun (WGS) entry which is preliminary data.</text>
</comment>
<dbReference type="Proteomes" id="UP001201262">
    <property type="component" value="Unassembled WGS sequence"/>
</dbReference>
<proteinExistence type="predicted"/>
<dbReference type="InterPro" id="IPR019564">
    <property type="entry name" value="Sam37/metaxin_N"/>
</dbReference>
<protein>
    <submittedName>
        <fullName evidence="9">Tom37 C-terminal domain-containing protein</fullName>
    </submittedName>
</protein>
<comment type="subcellular location">
    <subcellularLocation>
        <location evidence="1">Mitochondrion outer membrane</location>
    </subcellularLocation>
</comment>
<name>A0AAD4KKT7_9EURO</name>
<dbReference type="AlphaFoldDB" id="A0AAD4KKT7"/>
<dbReference type="Pfam" id="PF17171">
    <property type="entry name" value="GST_C_6"/>
    <property type="match status" value="1"/>
</dbReference>
<keyword evidence="2" id="KW-0813">Transport</keyword>
<evidence type="ECO:0000256" key="3">
    <source>
        <dbReference type="ARBA" id="ARBA00022787"/>
    </source>
</evidence>
<evidence type="ECO:0000256" key="6">
    <source>
        <dbReference type="ARBA" id="ARBA00023136"/>
    </source>
</evidence>